<protein>
    <submittedName>
        <fullName evidence="1">9646_t:CDS:1</fullName>
    </submittedName>
</protein>
<evidence type="ECO:0000313" key="2">
    <source>
        <dbReference type="Proteomes" id="UP000789831"/>
    </source>
</evidence>
<keyword evidence="2" id="KW-1185">Reference proteome</keyword>
<comment type="caution">
    <text evidence="1">The sequence shown here is derived from an EMBL/GenBank/DDBJ whole genome shotgun (WGS) entry which is preliminary data.</text>
</comment>
<sequence length="158" mass="18341">VWKITNCVRGQRRKAILDVVSGSEAPDIRFLLKTSHNHPIDAEHIKVFADLQRKGLQLRDGMWFRESDFKGKICVESIKQTVTKKRYANDKFQISFISMLEEVNKKIVKEDTINLKHLYWKFFDQAVGSDILYDKGKTSTSIHDTVTLARKIVKNVFV</sequence>
<dbReference type="Proteomes" id="UP000789831">
    <property type="component" value="Unassembled WGS sequence"/>
</dbReference>
<organism evidence="1 2">
    <name type="scientific">Ambispora gerdemannii</name>
    <dbReference type="NCBI Taxonomy" id="144530"/>
    <lineage>
        <taxon>Eukaryota</taxon>
        <taxon>Fungi</taxon>
        <taxon>Fungi incertae sedis</taxon>
        <taxon>Mucoromycota</taxon>
        <taxon>Glomeromycotina</taxon>
        <taxon>Glomeromycetes</taxon>
        <taxon>Archaeosporales</taxon>
        <taxon>Ambisporaceae</taxon>
        <taxon>Ambispora</taxon>
    </lineage>
</organism>
<dbReference type="AlphaFoldDB" id="A0A9N9C363"/>
<dbReference type="EMBL" id="CAJVPL010001829">
    <property type="protein sequence ID" value="CAG8589135.1"/>
    <property type="molecule type" value="Genomic_DNA"/>
</dbReference>
<evidence type="ECO:0000313" key="1">
    <source>
        <dbReference type="EMBL" id="CAG8589135.1"/>
    </source>
</evidence>
<feature type="non-terminal residue" evidence="1">
    <location>
        <position position="158"/>
    </location>
</feature>
<name>A0A9N9C363_9GLOM</name>
<gene>
    <name evidence="1" type="ORF">AGERDE_LOCUS8516</name>
</gene>
<reference evidence="1" key="1">
    <citation type="submission" date="2021-06" db="EMBL/GenBank/DDBJ databases">
        <authorList>
            <person name="Kallberg Y."/>
            <person name="Tangrot J."/>
            <person name="Rosling A."/>
        </authorList>
    </citation>
    <scope>NUCLEOTIDE SEQUENCE</scope>
    <source>
        <strain evidence="1">MT106</strain>
    </source>
</reference>
<dbReference type="OrthoDB" id="442947at2759"/>
<proteinExistence type="predicted"/>
<accession>A0A9N9C363</accession>